<dbReference type="PANTHER" id="PTHR43381:SF20">
    <property type="entry name" value="TRANSLATION INITIATION FACTOR IF-2, MITOCHONDRIAL"/>
    <property type="match status" value="1"/>
</dbReference>
<dbReference type="AlphaFoldDB" id="A0A1S3IXE6"/>
<evidence type="ECO:0000256" key="6">
    <source>
        <dbReference type="ARBA" id="ARBA00022946"/>
    </source>
</evidence>
<dbReference type="CDD" id="cd03702">
    <property type="entry name" value="IF2_mtIF2_II"/>
    <property type="match status" value="1"/>
</dbReference>
<dbReference type="FunFam" id="2.40.30.10:FF:000054">
    <property type="entry name" value="Translation initiation factor IF-2"/>
    <property type="match status" value="1"/>
</dbReference>
<dbReference type="Gene3D" id="2.40.30.10">
    <property type="entry name" value="Translation factors"/>
    <property type="match status" value="2"/>
</dbReference>
<dbReference type="SUPFAM" id="SSF50447">
    <property type="entry name" value="Translation proteins"/>
    <property type="match status" value="2"/>
</dbReference>
<evidence type="ECO:0000256" key="11">
    <source>
        <dbReference type="ARBA" id="ARBA00044200"/>
    </source>
</evidence>
<keyword evidence="13" id="KW-1185">Reference proteome</keyword>
<evidence type="ECO:0000256" key="7">
    <source>
        <dbReference type="ARBA" id="ARBA00023128"/>
    </source>
</evidence>
<dbReference type="Pfam" id="PF22042">
    <property type="entry name" value="EF-G_D2"/>
    <property type="match status" value="1"/>
</dbReference>
<dbReference type="FunCoup" id="A0A1S3IXE6">
    <property type="interactions" value="1513"/>
</dbReference>
<dbReference type="CDD" id="cd03692">
    <property type="entry name" value="mtIF2_IVc"/>
    <property type="match status" value="1"/>
</dbReference>
<dbReference type="InterPro" id="IPR044145">
    <property type="entry name" value="IF2_II"/>
</dbReference>
<protein>
    <recommendedName>
        <fullName evidence="10">Translation initiation factor IF-2, chloroplastic</fullName>
    </recommendedName>
    <alternativeName>
        <fullName evidence="11">Translation initiation factor IF-2, mitochondrial</fullName>
    </alternativeName>
</protein>
<dbReference type="FunFam" id="2.40.30.10:FF:000008">
    <property type="entry name" value="Translation initiation factor IF-2"/>
    <property type="match status" value="1"/>
</dbReference>
<dbReference type="InterPro" id="IPR023115">
    <property type="entry name" value="TIF_IF2_dom3"/>
</dbReference>
<dbReference type="GeneID" id="106168248"/>
<dbReference type="InParanoid" id="A0A1S3IXE6"/>
<comment type="function">
    <text evidence="9">One of the essential components for the initiation of protein synthesis. Protects formylmethionyl-tRNA from spontaneous hydrolysis and promotes its binding to the 30S ribosomal subunits. Also involved in the hydrolysis of GTP during the formation of the 70S ribosomal complex.</text>
</comment>
<evidence type="ECO:0000256" key="2">
    <source>
        <dbReference type="ARBA" id="ARBA00007733"/>
    </source>
</evidence>
<dbReference type="PROSITE" id="PS51722">
    <property type="entry name" value="G_TR_2"/>
    <property type="match status" value="1"/>
</dbReference>
<dbReference type="InterPro" id="IPR009000">
    <property type="entry name" value="Transl_B-barrel_sf"/>
</dbReference>
<dbReference type="Pfam" id="PF11987">
    <property type="entry name" value="IF-2"/>
    <property type="match status" value="1"/>
</dbReference>
<dbReference type="GO" id="GO:0005739">
    <property type="term" value="C:mitochondrion"/>
    <property type="evidence" value="ECO:0007669"/>
    <property type="project" value="UniProtKB-SubCell"/>
</dbReference>
<keyword evidence="3 14" id="KW-0396">Initiation factor</keyword>
<keyword evidence="8" id="KW-0342">GTP-binding</keyword>
<dbReference type="InterPro" id="IPR000795">
    <property type="entry name" value="T_Tr_GTP-bd_dom"/>
</dbReference>
<evidence type="ECO:0000313" key="14">
    <source>
        <dbReference type="RefSeq" id="XP_013402703.1"/>
    </source>
</evidence>
<dbReference type="OrthoDB" id="361630at2759"/>
<evidence type="ECO:0000313" key="13">
    <source>
        <dbReference type="Proteomes" id="UP000085678"/>
    </source>
</evidence>
<dbReference type="GO" id="GO:0005525">
    <property type="term" value="F:GTP binding"/>
    <property type="evidence" value="ECO:0007669"/>
    <property type="project" value="UniProtKB-KW"/>
</dbReference>
<proteinExistence type="inferred from homology"/>
<evidence type="ECO:0000256" key="8">
    <source>
        <dbReference type="ARBA" id="ARBA00023134"/>
    </source>
</evidence>
<dbReference type="SUPFAM" id="SSF52540">
    <property type="entry name" value="P-loop containing nucleoside triphosphate hydrolases"/>
    <property type="match status" value="1"/>
</dbReference>
<evidence type="ECO:0000256" key="4">
    <source>
        <dbReference type="ARBA" id="ARBA00022741"/>
    </source>
</evidence>
<comment type="similarity">
    <text evidence="2">Belongs to the TRAFAC class translation factor GTPase superfamily. Classic translation factor GTPase family. IF-2 subfamily.</text>
</comment>
<dbReference type="SUPFAM" id="SSF52156">
    <property type="entry name" value="Initiation factor IF2/eIF5b, domain 3"/>
    <property type="match status" value="1"/>
</dbReference>
<name>A0A1S3IXE6_LINAN</name>
<keyword evidence="5" id="KW-0648">Protein biosynthesis</keyword>
<reference evidence="14" key="1">
    <citation type="submission" date="2025-08" db="UniProtKB">
        <authorList>
            <consortium name="RefSeq"/>
        </authorList>
    </citation>
    <scope>IDENTIFICATION</scope>
    <source>
        <tissue evidence="14">Gonads</tissue>
    </source>
</reference>
<dbReference type="FunFam" id="3.40.50.300:FF:000019">
    <property type="entry name" value="Translation initiation factor IF-2"/>
    <property type="match status" value="1"/>
</dbReference>
<comment type="subcellular location">
    <subcellularLocation>
        <location evidence="1">Mitochondrion</location>
    </subcellularLocation>
</comment>
<keyword evidence="7" id="KW-0496">Mitochondrion</keyword>
<keyword evidence="4" id="KW-0547">Nucleotide-binding</keyword>
<dbReference type="InterPro" id="IPR000178">
    <property type="entry name" value="TF_IF2_bacterial-like"/>
</dbReference>
<dbReference type="InterPro" id="IPR036925">
    <property type="entry name" value="TIF_IF2_dom3_sf"/>
</dbReference>
<dbReference type="Gene3D" id="3.40.50.300">
    <property type="entry name" value="P-loop containing nucleotide triphosphate hydrolases"/>
    <property type="match status" value="1"/>
</dbReference>
<evidence type="ECO:0000256" key="9">
    <source>
        <dbReference type="ARBA" id="ARBA00025162"/>
    </source>
</evidence>
<dbReference type="Proteomes" id="UP000085678">
    <property type="component" value="Unplaced"/>
</dbReference>
<evidence type="ECO:0000256" key="10">
    <source>
        <dbReference type="ARBA" id="ARBA00044105"/>
    </source>
</evidence>
<evidence type="ECO:0000259" key="12">
    <source>
        <dbReference type="PROSITE" id="PS51722"/>
    </source>
</evidence>
<feature type="domain" description="Tr-type G" evidence="12">
    <location>
        <begin position="300"/>
        <end position="470"/>
    </location>
</feature>
<dbReference type="KEGG" id="lak:106168248"/>
<dbReference type="STRING" id="7574.A0A1S3IXE6"/>
<dbReference type="InterPro" id="IPR027417">
    <property type="entry name" value="P-loop_NTPase"/>
</dbReference>
<dbReference type="HAMAP" id="MF_00100_B">
    <property type="entry name" value="IF_2_B"/>
    <property type="match status" value="1"/>
</dbReference>
<sequence length="849" mass="94891">MCMIPYYLWQTGKQVHKSCLTGRQAVLLMGNGLALQEYPVLNAGEILMANMKKLWSLNRKNLLGLVGQRSGCNMSPCRDLFQNHSIFELAPLSSLRALSTCTFCLSNGNYPPKSYSVVPNVCTGKTPRRELSTKSYNFKKGTKKNNYSALNNLEGEQFEKAKRNILKWRKSKFEDGQPSESMHWKKARGSNDITKKNMEAQPKPEFKEPVQIQTVTVASDGRMTLHDICEATQMKLASVKNALKAIKHQKKKHFNCDADHMVESIEDLKKIIEHLGFKAVTPQDKGINRRPPPDPAVLVKRAPVVTIMGHVDHGKTTLLDALRNTNVVAQEFGGITQHIGAFQVTVSSGDVITFLDTPGHAAFAKMRARGAMVTDIVVLVVAAEDGVMEQTIESIMYAKEAKVPIIVAINKIDKPSADVEATKNMLSEHGLVSEEFKGDTQFVPISALKKINLDKLQEAILVESEIMELKGDPTGLVEGIVIESNVDPQRGKIATVLIQRGVLKPGGYLVAGKCWGKVRYMLDHRQQPIRETSLSMPVQVVGWKELPEAGAEVIGTNSEKEALSIVEWNQEHLSKDETLQMHRDLNLKRQEHRDSHSVKLQKRLEMGRYTYGLVHNLEEFAHLKKKQSYWIDSGPSLNLVVKGDVAGSVETLLSSFGGYQLEHLCPIKIIHSGVGDITLRDLEMAETFNGVVFGFQVTAPVEIVDLAEKKEIPLKLHQVIYHLFDDLKDEIVKKIPLVNEDKIIGKAEVMKMFKAAIGKHHSLAAGCYCSEGILDSKKHFQLIREDEVVHEGQISNLRHFQSKVQTIKQGMECGLTFDDPKVQVNKGDIIVCFERQQKRVGKDDLDFGF</sequence>
<dbReference type="RefSeq" id="XP_013402703.1">
    <property type="nucleotide sequence ID" value="XM_013547249.2"/>
</dbReference>
<evidence type="ECO:0000256" key="5">
    <source>
        <dbReference type="ARBA" id="ARBA00022917"/>
    </source>
</evidence>
<dbReference type="InterPro" id="IPR005225">
    <property type="entry name" value="Small_GTP-bd"/>
</dbReference>
<keyword evidence="6" id="KW-0809">Transit peptide</keyword>
<evidence type="ECO:0000256" key="3">
    <source>
        <dbReference type="ARBA" id="ARBA00022540"/>
    </source>
</evidence>
<dbReference type="FunFam" id="3.40.50.10050:FF:000001">
    <property type="entry name" value="Translation initiation factor IF-2"/>
    <property type="match status" value="1"/>
</dbReference>
<evidence type="ECO:0000256" key="1">
    <source>
        <dbReference type="ARBA" id="ARBA00004173"/>
    </source>
</evidence>
<organism evidence="13 14">
    <name type="scientific">Lingula anatina</name>
    <name type="common">Brachiopod</name>
    <name type="synonym">Lingula unguis</name>
    <dbReference type="NCBI Taxonomy" id="7574"/>
    <lineage>
        <taxon>Eukaryota</taxon>
        <taxon>Metazoa</taxon>
        <taxon>Spiralia</taxon>
        <taxon>Lophotrochozoa</taxon>
        <taxon>Brachiopoda</taxon>
        <taxon>Linguliformea</taxon>
        <taxon>Lingulata</taxon>
        <taxon>Lingulida</taxon>
        <taxon>Linguloidea</taxon>
        <taxon>Lingulidae</taxon>
        <taxon>Lingula</taxon>
    </lineage>
</organism>
<accession>A0A1S3IXE6</accession>
<dbReference type="GO" id="GO:0003743">
    <property type="term" value="F:translation initiation factor activity"/>
    <property type="evidence" value="ECO:0007669"/>
    <property type="project" value="UniProtKB-KW"/>
</dbReference>
<dbReference type="Pfam" id="PF00009">
    <property type="entry name" value="GTP_EFTU"/>
    <property type="match status" value="1"/>
</dbReference>
<dbReference type="InterPro" id="IPR053905">
    <property type="entry name" value="EF-G-like_DII"/>
</dbReference>
<dbReference type="InterPro" id="IPR015760">
    <property type="entry name" value="TIF_IF2"/>
</dbReference>
<dbReference type="GO" id="GO:0003924">
    <property type="term" value="F:GTPase activity"/>
    <property type="evidence" value="ECO:0007669"/>
    <property type="project" value="InterPro"/>
</dbReference>
<dbReference type="PANTHER" id="PTHR43381">
    <property type="entry name" value="TRANSLATION INITIATION FACTOR IF-2-RELATED"/>
    <property type="match status" value="1"/>
</dbReference>
<dbReference type="NCBIfam" id="TIGR00231">
    <property type="entry name" value="small_GTP"/>
    <property type="match status" value="1"/>
</dbReference>
<gene>
    <name evidence="14" type="primary">LOC106168248</name>
</gene>
<dbReference type="Gene3D" id="3.40.50.10050">
    <property type="entry name" value="Translation initiation factor IF- 2, domain 3"/>
    <property type="match status" value="1"/>
</dbReference>
<dbReference type="CDD" id="cd01887">
    <property type="entry name" value="IF2_eIF5B"/>
    <property type="match status" value="1"/>
</dbReference>